<feature type="transmembrane region" description="Helical" evidence="8">
    <location>
        <begin position="208"/>
        <end position="234"/>
    </location>
</feature>
<evidence type="ECO:0000256" key="8">
    <source>
        <dbReference type="SAM" id="Phobius"/>
    </source>
</evidence>
<keyword evidence="10" id="KW-1185">Reference proteome</keyword>
<reference evidence="9 10" key="1">
    <citation type="submission" date="2024-02" db="EMBL/GenBank/DDBJ databases">
        <title>Bacterial strain from lacustrine sediment.</title>
        <authorList>
            <person name="Petit C."/>
            <person name="Fadhlaoui K."/>
        </authorList>
    </citation>
    <scope>NUCLEOTIDE SEQUENCE [LARGE SCALE GENOMIC DNA]</scope>
    <source>
        <strain evidence="9 10">IPX-CK</strain>
    </source>
</reference>
<feature type="transmembrane region" description="Helical" evidence="8">
    <location>
        <begin position="240"/>
        <end position="258"/>
    </location>
</feature>
<evidence type="ECO:0000256" key="4">
    <source>
        <dbReference type="ARBA" id="ARBA00022679"/>
    </source>
</evidence>
<dbReference type="Pfam" id="PF01040">
    <property type="entry name" value="UbiA"/>
    <property type="match status" value="1"/>
</dbReference>
<feature type="transmembrane region" description="Helical" evidence="8">
    <location>
        <begin position="270"/>
        <end position="289"/>
    </location>
</feature>
<keyword evidence="7 8" id="KW-0472">Membrane</keyword>
<dbReference type="InterPro" id="IPR006371">
    <property type="entry name" value="Polyprenyltransferase_UbiA-li"/>
</dbReference>
<keyword evidence="5 8" id="KW-0812">Transmembrane</keyword>
<feature type="transmembrane region" description="Helical" evidence="8">
    <location>
        <begin position="49"/>
        <end position="71"/>
    </location>
</feature>
<dbReference type="RefSeq" id="WP_342756565.1">
    <property type="nucleotide sequence ID" value="NZ_CP146256.1"/>
</dbReference>
<name>A0ABZ3ERU7_9FIRM</name>
<evidence type="ECO:0000256" key="5">
    <source>
        <dbReference type="ARBA" id="ARBA00022692"/>
    </source>
</evidence>
<keyword evidence="4" id="KW-0808">Transferase</keyword>
<dbReference type="PANTHER" id="PTHR11048">
    <property type="entry name" value="PRENYLTRANSFERASES"/>
    <property type="match status" value="1"/>
</dbReference>
<feature type="transmembrane region" description="Helical" evidence="8">
    <location>
        <begin position="92"/>
        <end position="109"/>
    </location>
</feature>
<protein>
    <submittedName>
        <fullName evidence="9">4-hydroxybenzoate octaprenyltransferase</fullName>
    </submittedName>
</protein>
<dbReference type="PANTHER" id="PTHR11048:SF28">
    <property type="entry name" value="4-HYDROXYBENZOATE POLYPRENYLTRANSFERASE, MITOCHONDRIAL"/>
    <property type="match status" value="1"/>
</dbReference>
<evidence type="ECO:0000256" key="2">
    <source>
        <dbReference type="ARBA" id="ARBA00004141"/>
    </source>
</evidence>
<feature type="transmembrane region" description="Helical" evidence="8">
    <location>
        <begin position="115"/>
        <end position="135"/>
    </location>
</feature>
<comment type="subcellular location">
    <subcellularLocation>
        <location evidence="2">Membrane</location>
        <topology evidence="2">Multi-pass membrane protein</topology>
    </subcellularLocation>
</comment>
<feature type="transmembrane region" description="Helical" evidence="8">
    <location>
        <begin position="168"/>
        <end position="188"/>
    </location>
</feature>
<feature type="transmembrane region" description="Helical" evidence="8">
    <location>
        <begin position="142"/>
        <end position="162"/>
    </location>
</feature>
<proteinExistence type="inferred from homology"/>
<comment type="cofactor">
    <cofactor evidence="1">
        <name>Mg(2+)</name>
        <dbReference type="ChEBI" id="CHEBI:18420"/>
    </cofactor>
</comment>
<comment type="similarity">
    <text evidence="3">Belongs to the UbiA prenyltransferase family.</text>
</comment>
<dbReference type="NCBIfam" id="TIGR01475">
    <property type="entry name" value="ubiA_other"/>
    <property type="match status" value="1"/>
</dbReference>
<feature type="transmembrane region" description="Helical" evidence="8">
    <location>
        <begin position="20"/>
        <end position="43"/>
    </location>
</feature>
<evidence type="ECO:0000256" key="1">
    <source>
        <dbReference type="ARBA" id="ARBA00001946"/>
    </source>
</evidence>
<evidence type="ECO:0000256" key="7">
    <source>
        <dbReference type="ARBA" id="ARBA00023136"/>
    </source>
</evidence>
<accession>A0ABZ3ERU7</accession>
<dbReference type="InterPro" id="IPR044878">
    <property type="entry name" value="UbiA_sf"/>
</dbReference>
<dbReference type="CDD" id="cd13959">
    <property type="entry name" value="PT_UbiA_COQ2"/>
    <property type="match status" value="1"/>
</dbReference>
<dbReference type="EMBL" id="CP146256">
    <property type="protein sequence ID" value="XAH72953.1"/>
    <property type="molecule type" value="Genomic_DNA"/>
</dbReference>
<dbReference type="Proteomes" id="UP001451571">
    <property type="component" value="Chromosome"/>
</dbReference>
<organism evidence="9 10">
    <name type="scientific">Kineothrix sedimenti</name>
    <dbReference type="NCBI Taxonomy" id="3123317"/>
    <lineage>
        <taxon>Bacteria</taxon>
        <taxon>Bacillati</taxon>
        <taxon>Bacillota</taxon>
        <taxon>Clostridia</taxon>
        <taxon>Lachnospirales</taxon>
        <taxon>Lachnospiraceae</taxon>
        <taxon>Kineothrix</taxon>
    </lineage>
</organism>
<evidence type="ECO:0000313" key="9">
    <source>
        <dbReference type="EMBL" id="XAH72953.1"/>
    </source>
</evidence>
<dbReference type="InterPro" id="IPR039653">
    <property type="entry name" value="Prenyltransferase"/>
</dbReference>
<dbReference type="Gene3D" id="1.10.357.140">
    <property type="entry name" value="UbiA prenyltransferase"/>
    <property type="match status" value="1"/>
</dbReference>
<gene>
    <name evidence="9" type="ORF">V6984_15770</name>
</gene>
<dbReference type="InterPro" id="IPR000537">
    <property type="entry name" value="UbiA_prenyltransferase"/>
</dbReference>
<keyword evidence="6 8" id="KW-1133">Transmembrane helix</keyword>
<evidence type="ECO:0000313" key="10">
    <source>
        <dbReference type="Proteomes" id="UP001451571"/>
    </source>
</evidence>
<sequence length="293" mass="32144">MELTAVLKKGIKKINDYGKLVMFSHTIFSFSFALISMVLAANGLPELSVLLWILICFMGARTGANAINRVIDAKIDAKNPRTANRQIPQGEMKAGEVIIFTAICFLFMLFGAYKLNWLCFALSPVALFLLIIYSYCKRFTYLCHLVLGVTCACAPVGAWLAVTGRFAFLPLVMGAANTLWVAGFDIIYGCQDYDFDKRSGLHSIPVKFGVKGALAIACLFHIGTLFCLILIGILVPQFGLIYYIGVGLIAVLFVAEYRMVSPTNLTNVNIASYSINQIVSITLLVFGLLDAFI</sequence>
<evidence type="ECO:0000256" key="6">
    <source>
        <dbReference type="ARBA" id="ARBA00022989"/>
    </source>
</evidence>
<dbReference type="Gene3D" id="1.20.120.1780">
    <property type="entry name" value="UbiA prenyltransferase"/>
    <property type="match status" value="1"/>
</dbReference>
<evidence type="ECO:0000256" key="3">
    <source>
        <dbReference type="ARBA" id="ARBA00005985"/>
    </source>
</evidence>